<dbReference type="PANTHER" id="PTHR11266">
    <property type="entry name" value="PEROXISOMAL MEMBRANE PROTEIN 2, PXMP2 MPV17"/>
    <property type="match status" value="1"/>
</dbReference>
<keyword evidence="7" id="KW-0732">Signal</keyword>
<feature type="signal peptide" evidence="7">
    <location>
        <begin position="1"/>
        <end position="18"/>
    </location>
</feature>
<feature type="chain" id="PRO_5030160609" evidence="7">
    <location>
        <begin position="19"/>
        <end position="270"/>
    </location>
</feature>
<organism evidence="8">
    <name type="scientific">Emiliania huxleyi</name>
    <name type="common">Coccolithophore</name>
    <name type="synonym">Pontosphaera huxleyi</name>
    <dbReference type="NCBI Taxonomy" id="2903"/>
    <lineage>
        <taxon>Eukaryota</taxon>
        <taxon>Haptista</taxon>
        <taxon>Haptophyta</taxon>
        <taxon>Prymnesiophyceae</taxon>
        <taxon>Isochrysidales</taxon>
        <taxon>Noelaerhabdaceae</taxon>
        <taxon>Emiliania</taxon>
    </lineage>
</organism>
<dbReference type="PANTHER" id="PTHR11266:SF17">
    <property type="entry name" value="PROTEIN MPV17"/>
    <property type="match status" value="1"/>
</dbReference>
<reference evidence="8" key="1">
    <citation type="submission" date="2021-01" db="EMBL/GenBank/DDBJ databases">
        <authorList>
            <person name="Corre E."/>
            <person name="Pelletier E."/>
            <person name="Niang G."/>
            <person name="Scheremetjew M."/>
            <person name="Finn R."/>
            <person name="Kale V."/>
            <person name="Holt S."/>
            <person name="Cochrane G."/>
            <person name="Meng A."/>
            <person name="Brown T."/>
            <person name="Cohen L."/>
        </authorList>
    </citation>
    <scope>NUCLEOTIDE SEQUENCE</scope>
    <source>
        <strain evidence="8">379</strain>
    </source>
</reference>
<evidence type="ECO:0000256" key="7">
    <source>
        <dbReference type="SAM" id="SignalP"/>
    </source>
</evidence>
<evidence type="ECO:0000256" key="2">
    <source>
        <dbReference type="ARBA" id="ARBA00006824"/>
    </source>
</evidence>
<evidence type="ECO:0000256" key="3">
    <source>
        <dbReference type="ARBA" id="ARBA00022692"/>
    </source>
</evidence>
<dbReference type="EMBL" id="HBIR01012642">
    <property type="protein sequence ID" value="CAE0536825.1"/>
    <property type="molecule type" value="Transcribed_RNA"/>
</dbReference>
<proteinExistence type="inferred from homology"/>
<keyword evidence="4" id="KW-1133">Transmembrane helix</keyword>
<evidence type="ECO:0000313" key="8">
    <source>
        <dbReference type="EMBL" id="CAE0536825.1"/>
    </source>
</evidence>
<evidence type="ECO:0000256" key="1">
    <source>
        <dbReference type="ARBA" id="ARBA00004141"/>
    </source>
</evidence>
<dbReference type="GO" id="GO:0016020">
    <property type="term" value="C:membrane"/>
    <property type="evidence" value="ECO:0007669"/>
    <property type="project" value="UniProtKB-SubCell"/>
</dbReference>
<name>A0A6U9E0Z8_EMIHU</name>
<gene>
    <name evidence="8" type="ORF">EHUX00137_LOCUS9243</name>
</gene>
<comment type="similarity">
    <text evidence="2 6">Belongs to the peroxisomal membrane protein PXMP2/4 family.</text>
</comment>
<accession>A0A6U9E0Z8</accession>
<evidence type="ECO:0000256" key="5">
    <source>
        <dbReference type="ARBA" id="ARBA00023136"/>
    </source>
</evidence>
<keyword evidence="5" id="KW-0472">Membrane</keyword>
<sequence>MSLFIIVNVGATLSLLAPSPLELPAPLGAAVSGYGAALVAHPLATKGATALALSVSGDAVTQVASREPERGDSEARGEWFDARRNLGFGAFGGAYGLVQGALFDVLNESPAVAAAAAALQQEAAVPDRLGAALVKTATMQFVAVPALYFPLFFAVVAAVRGYPPSEAVEYARAQIRPLLLRCWSFFLPLQLSNFVLVPDEWQVTYVSLGSFVWTCILSYASSPPPAATARGAAAECEPVMEVCEVPMEPPPGGLSTDDLLVRRRARRGAE</sequence>
<evidence type="ECO:0000256" key="6">
    <source>
        <dbReference type="RuleBase" id="RU363053"/>
    </source>
</evidence>
<comment type="subcellular location">
    <subcellularLocation>
        <location evidence="1">Membrane</location>
        <topology evidence="1">Multi-pass membrane protein</topology>
    </subcellularLocation>
</comment>
<dbReference type="GO" id="GO:0005737">
    <property type="term" value="C:cytoplasm"/>
    <property type="evidence" value="ECO:0007669"/>
    <property type="project" value="TreeGrafter"/>
</dbReference>
<keyword evidence="3" id="KW-0812">Transmembrane</keyword>
<dbReference type="Pfam" id="PF04117">
    <property type="entry name" value="Mpv17_PMP22"/>
    <property type="match status" value="1"/>
</dbReference>
<evidence type="ECO:0000256" key="4">
    <source>
        <dbReference type="ARBA" id="ARBA00022989"/>
    </source>
</evidence>
<dbReference type="AlphaFoldDB" id="A0A6U9E0Z8"/>
<protein>
    <submittedName>
        <fullName evidence="8">Uncharacterized protein</fullName>
    </submittedName>
</protein>
<dbReference type="InterPro" id="IPR007248">
    <property type="entry name" value="Mpv17_PMP22"/>
</dbReference>